<protein>
    <recommendedName>
        <fullName evidence="13">3-hydroxydecanoyl-[acyl-carrier-protein] dehydratase</fullName>
        <ecNumber evidence="13">4.2.1.59</ecNumber>
    </recommendedName>
    <alternativeName>
        <fullName evidence="13">3-hydroxyacyl-[acyl-carrier-protein] dehydratase FabA</fullName>
    </alternativeName>
    <alternativeName>
        <fullName evidence="13">Beta-hydroxydecanoyl thioester dehydrase</fullName>
    </alternativeName>
    <alternativeName>
        <fullName evidence="13">Trans-2-decenoyl-[acyl-carrier-protein] isomerase</fullName>
        <ecNumber evidence="13">5.3.3.14</ecNumber>
    </alternativeName>
</protein>
<keyword evidence="6 13" id="KW-0963">Cytoplasm</keyword>
<comment type="similarity">
    <text evidence="4 13">Belongs to the thioester dehydratase family. FabA subfamily.</text>
</comment>
<evidence type="ECO:0000256" key="12">
    <source>
        <dbReference type="ARBA" id="ARBA00023239"/>
    </source>
</evidence>
<keyword evidence="8 13" id="KW-0276">Fatty acid metabolism</keyword>
<sequence>MPKGQRFPHEDFAPHMSADQTSAPDAPSRPSHFSYEDLLACGRGEMFGAGNAQLPLPPMLMFDRITSIGRDGGAHGKGHVVAELDVRPDLWFFPCHFQGDPVMPGCLGLDALWQMVGFHLGWLGAPGRGRALGVGEVKLSGQVLPTMKKVVYGVDIKRVRQGRLVLGIADGWLEADGERVYEVQDLRVGLFQAATPAAGG</sequence>
<dbReference type="EMBL" id="BPQJ01000001">
    <property type="protein sequence ID" value="GJD60043.1"/>
    <property type="molecule type" value="Genomic_DNA"/>
</dbReference>
<keyword evidence="7 13" id="KW-0444">Lipid biosynthesis</keyword>
<dbReference type="GO" id="GO:0034017">
    <property type="term" value="F:trans-2-decenoyl-acyl-carrier-protein isomerase activity"/>
    <property type="evidence" value="ECO:0007669"/>
    <property type="project" value="UniProtKB-UniRule"/>
</dbReference>
<dbReference type="GO" id="GO:0019171">
    <property type="term" value="F:(3R)-hydroxyacyl-[acyl-carrier-protein] dehydratase activity"/>
    <property type="evidence" value="ECO:0007669"/>
    <property type="project" value="UniProtKB-UniRule"/>
</dbReference>
<comment type="pathway">
    <text evidence="3 13">Lipid metabolism; fatty acid biosynthesis.</text>
</comment>
<reference evidence="15" key="2">
    <citation type="submission" date="2021-08" db="EMBL/GenBank/DDBJ databases">
        <authorList>
            <person name="Tani A."/>
            <person name="Ola A."/>
            <person name="Ogura Y."/>
            <person name="Katsura K."/>
            <person name="Hayashi T."/>
        </authorList>
    </citation>
    <scope>NUCLEOTIDE SEQUENCE</scope>
    <source>
        <strain evidence="15">JCM 32048</strain>
    </source>
</reference>
<evidence type="ECO:0000256" key="14">
    <source>
        <dbReference type="SAM" id="MobiDB-lite"/>
    </source>
</evidence>
<dbReference type="NCBIfam" id="TIGR01749">
    <property type="entry name" value="fabA"/>
    <property type="match status" value="1"/>
</dbReference>
<comment type="subcellular location">
    <subcellularLocation>
        <location evidence="2 13">Cytoplasm</location>
    </subcellularLocation>
</comment>
<evidence type="ECO:0000256" key="7">
    <source>
        <dbReference type="ARBA" id="ARBA00022516"/>
    </source>
</evidence>
<dbReference type="Proteomes" id="UP001055286">
    <property type="component" value="Unassembled WGS sequence"/>
</dbReference>
<evidence type="ECO:0000256" key="8">
    <source>
        <dbReference type="ARBA" id="ARBA00022832"/>
    </source>
</evidence>
<feature type="region of interest" description="Disordered" evidence="14">
    <location>
        <begin position="1"/>
        <end position="30"/>
    </location>
</feature>
<evidence type="ECO:0000256" key="13">
    <source>
        <dbReference type="HAMAP-Rule" id="MF_00405"/>
    </source>
</evidence>
<proteinExistence type="inferred from homology"/>
<comment type="function">
    <text evidence="13">Necessary for the introduction of cis unsaturation into fatty acids. Catalyzes the dehydration of (3R)-3-hydroxydecanoyl-ACP to E-(2)-decenoyl-ACP and then its isomerization to Z-(3)-decenoyl-ACP. Can catalyze the dehydratase reaction for beta-hydroxyacyl-ACPs with saturated chain lengths up to 16:0, being most active on intermediate chain length.</text>
</comment>
<keyword evidence="9 13" id="KW-0443">Lipid metabolism</keyword>
<evidence type="ECO:0000256" key="9">
    <source>
        <dbReference type="ARBA" id="ARBA00023098"/>
    </source>
</evidence>
<evidence type="ECO:0000256" key="2">
    <source>
        <dbReference type="ARBA" id="ARBA00004496"/>
    </source>
</evidence>
<dbReference type="Gene3D" id="3.10.129.10">
    <property type="entry name" value="Hotdog Thioesterase"/>
    <property type="match status" value="1"/>
</dbReference>
<dbReference type="PANTHER" id="PTHR30272:SF8">
    <property type="entry name" value="3-HYDROXYDECANOYL-[ACYL-CARRIER-PROTEIN] DEHYDRATASE"/>
    <property type="match status" value="1"/>
</dbReference>
<organism evidence="15 16">
    <name type="scientific">Methylobacterium frigidaeris</name>
    <dbReference type="NCBI Taxonomy" id="2038277"/>
    <lineage>
        <taxon>Bacteria</taxon>
        <taxon>Pseudomonadati</taxon>
        <taxon>Pseudomonadota</taxon>
        <taxon>Alphaproteobacteria</taxon>
        <taxon>Hyphomicrobiales</taxon>
        <taxon>Methylobacteriaceae</taxon>
        <taxon>Methylobacterium</taxon>
    </lineage>
</organism>
<evidence type="ECO:0000313" key="16">
    <source>
        <dbReference type="Proteomes" id="UP001055286"/>
    </source>
</evidence>
<evidence type="ECO:0000313" key="15">
    <source>
        <dbReference type="EMBL" id="GJD60043.1"/>
    </source>
</evidence>
<comment type="catalytic activity">
    <reaction evidence="1 13">
        <text>a (3R)-hydroxyacyl-[ACP] = a (2E)-enoyl-[ACP] + H2O</text>
        <dbReference type="Rhea" id="RHEA:13097"/>
        <dbReference type="Rhea" id="RHEA-COMP:9925"/>
        <dbReference type="Rhea" id="RHEA-COMP:9945"/>
        <dbReference type="ChEBI" id="CHEBI:15377"/>
        <dbReference type="ChEBI" id="CHEBI:78784"/>
        <dbReference type="ChEBI" id="CHEBI:78827"/>
        <dbReference type="EC" id="4.2.1.59"/>
    </reaction>
</comment>
<accession>A0AA37H6L2</accession>
<comment type="subunit">
    <text evidence="5 13">Homodimer.</text>
</comment>
<evidence type="ECO:0000256" key="5">
    <source>
        <dbReference type="ARBA" id="ARBA00011738"/>
    </source>
</evidence>
<evidence type="ECO:0000256" key="4">
    <source>
        <dbReference type="ARBA" id="ARBA00006714"/>
    </source>
</evidence>
<evidence type="ECO:0000256" key="1">
    <source>
        <dbReference type="ARBA" id="ARBA00001055"/>
    </source>
</evidence>
<comment type="catalytic activity">
    <reaction evidence="13">
        <text>(3R)-hydroxydecanoyl-[ACP] = (2E)-decenoyl-[ACP] + H2O</text>
        <dbReference type="Rhea" id="RHEA:41860"/>
        <dbReference type="Rhea" id="RHEA-COMP:9638"/>
        <dbReference type="Rhea" id="RHEA-COMP:9639"/>
        <dbReference type="ChEBI" id="CHEBI:15377"/>
        <dbReference type="ChEBI" id="CHEBI:78466"/>
        <dbReference type="ChEBI" id="CHEBI:78467"/>
    </reaction>
</comment>
<dbReference type="HAMAP" id="MF_00405">
    <property type="entry name" value="FabA"/>
    <property type="match status" value="1"/>
</dbReference>
<keyword evidence="11 13" id="KW-0413">Isomerase</keyword>
<evidence type="ECO:0000256" key="6">
    <source>
        <dbReference type="ARBA" id="ARBA00022490"/>
    </source>
</evidence>
<feature type="active site" evidence="13">
    <location>
        <position position="96"/>
    </location>
</feature>
<dbReference type="GO" id="GO:0005737">
    <property type="term" value="C:cytoplasm"/>
    <property type="evidence" value="ECO:0007669"/>
    <property type="project" value="UniProtKB-SubCell"/>
</dbReference>
<evidence type="ECO:0000256" key="11">
    <source>
        <dbReference type="ARBA" id="ARBA00023235"/>
    </source>
</evidence>
<dbReference type="SUPFAM" id="SSF54637">
    <property type="entry name" value="Thioesterase/thiol ester dehydrase-isomerase"/>
    <property type="match status" value="1"/>
</dbReference>
<evidence type="ECO:0000256" key="3">
    <source>
        <dbReference type="ARBA" id="ARBA00005194"/>
    </source>
</evidence>
<keyword evidence="16" id="KW-1185">Reference proteome</keyword>
<dbReference type="EC" id="5.3.3.14" evidence="13"/>
<dbReference type="EC" id="4.2.1.59" evidence="13"/>
<dbReference type="Pfam" id="PF07977">
    <property type="entry name" value="FabA"/>
    <property type="match status" value="1"/>
</dbReference>
<dbReference type="NCBIfam" id="NF003509">
    <property type="entry name" value="PRK05174.1"/>
    <property type="match status" value="1"/>
</dbReference>
<gene>
    <name evidence="13 15" type="primary">fabA</name>
    <name evidence="15" type="ORF">MPEAHAMD_0176</name>
</gene>
<comment type="catalytic activity">
    <reaction evidence="13">
        <text>(2E)-decenoyl-[ACP] = (3Z)-decenoyl-[ACP]</text>
        <dbReference type="Rhea" id="RHEA:23568"/>
        <dbReference type="Rhea" id="RHEA-COMP:9639"/>
        <dbReference type="Rhea" id="RHEA-COMP:9927"/>
        <dbReference type="ChEBI" id="CHEBI:78467"/>
        <dbReference type="ChEBI" id="CHEBI:78798"/>
        <dbReference type="EC" id="5.3.3.14"/>
    </reaction>
</comment>
<reference evidence="15" key="1">
    <citation type="journal article" date="2016" name="Front. Microbiol.">
        <title>Genome Sequence of the Piezophilic, Mesophilic Sulfate-Reducing Bacterium Desulfovibrio indicus J2T.</title>
        <authorList>
            <person name="Cao J."/>
            <person name="Maignien L."/>
            <person name="Shao Z."/>
            <person name="Alain K."/>
            <person name="Jebbar M."/>
        </authorList>
    </citation>
    <scope>NUCLEOTIDE SEQUENCE</scope>
    <source>
        <strain evidence="15">JCM 32048</strain>
    </source>
</reference>
<dbReference type="InterPro" id="IPR029069">
    <property type="entry name" value="HotDog_dom_sf"/>
</dbReference>
<keyword evidence="12 13" id="KW-0456">Lyase</keyword>
<dbReference type="GO" id="GO:0006636">
    <property type="term" value="P:unsaturated fatty acid biosynthetic process"/>
    <property type="evidence" value="ECO:0007669"/>
    <property type="project" value="UniProtKB-UniRule"/>
</dbReference>
<dbReference type="PANTHER" id="PTHR30272">
    <property type="entry name" value="3-HYDROXYACYL-[ACYL-CARRIER-PROTEIN] DEHYDRATASE"/>
    <property type="match status" value="1"/>
</dbReference>
<name>A0AA37H6L2_9HYPH</name>
<dbReference type="CDD" id="cd01287">
    <property type="entry name" value="FabA"/>
    <property type="match status" value="1"/>
</dbReference>
<evidence type="ECO:0000256" key="10">
    <source>
        <dbReference type="ARBA" id="ARBA00023160"/>
    </source>
</evidence>
<dbReference type="InterPro" id="IPR013114">
    <property type="entry name" value="FabA_FabZ"/>
</dbReference>
<dbReference type="AlphaFoldDB" id="A0AA37H6L2"/>
<keyword evidence="10 13" id="KW-0275">Fatty acid biosynthesis</keyword>
<comment type="caution">
    <text evidence="15">The sequence shown here is derived from an EMBL/GenBank/DDBJ whole genome shotgun (WGS) entry which is preliminary data.</text>
</comment>
<dbReference type="InterPro" id="IPR010083">
    <property type="entry name" value="FabA"/>
</dbReference>